<protein>
    <submittedName>
        <fullName evidence="1">Uncharacterized protein</fullName>
    </submittedName>
</protein>
<dbReference type="KEGG" id="cci:CC1G_09805"/>
<evidence type="ECO:0000313" key="2">
    <source>
        <dbReference type="Proteomes" id="UP000001861"/>
    </source>
</evidence>
<dbReference type="Gene3D" id="3.80.10.10">
    <property type="entry name" value="Ribonuclease Inhibitor"/>
    <property type="match status" value="1"/>
</dbReference>
<accession>A8NMA7</accession>
<organism evidence="1 2">
    <name type="scientific">Coprinopsis cinerea (strain Okayama-7 / 130 / ATCC MYA-4618 / FGSC 9003)</name>
    <name type="common">Inky cap fungus</name>
    <name type="synonym">Hormographiella aspergillata</name>
    <dbReference type="NCBI Taxonomy" id="240176"/>
    <lineage>
        <taxon>Eukaryota</taxon>
        <taxon>Fungi</taxon>
        <taxon>Dikarya</taxon>
        <taxon>Basidiomycota</taxon>
        <taxon>Agaricomycotina</taxon>
        <taxon>Agaricomycetes</taxon>
        <taxon>Agaricomycetidae</taxon>
        <taxon>Agaricales</taxon>
        <taxon>Agaricineae</taxon>
        <taxon>Psathyrellaceae</taxon>
        <taxon>Coprinopsis</taxon>
    </lineage>
</organism>
<dbReference type="OMA" id="ERSQACK"/>
<keyword evidence="2" id="KW-1185">Reference proteome</keyword>
<gene>
    <name evidence="1" type="ORF">CC1G_09805</name>
</gene>
<evidence type="ECO:0000313" key="1">
    <source>
        <dbReference type="EMBL" id="EAU86948.2"/>
    </source>
</evidence>
<dbReference type="EMBL" id="AACS02000012">
    <property type="protein sequence ID" value="EAU86948.2"/>
    <property type="molecule type" value="Genomic_DNA"/>
</dbReference>
<dbReference type="RefSeq" id="XP_001834878.2">
    <property type="nucleotide sequence ID" value="XM_001834826.2"/>
</dbReference>
<dbReference type="HOGENOM" id="CLU_440789_0_0_1"/>
<dbReference type="Proteomes" id="UP000001861">
    <property type="component" value="Unassembled WGS sequence"/>
</dbReference>
<proteinExistence type="predicted"/>
<dbReference type="VEuPathDB" id="FungiDB:CC1G_09805"/>
<dbReference type="InParanoid" id="A8NMA7"/>
<reference evidence="1 2" key="1">
    <citation type="journal article" date="2010" name="Proc. Natl. Acad. Sci. U.S.A.">
        <title>Insights into evolution of multicellular fungi from the assembled chromosomes of the mushroom Coprinopsis cinerea (Coprinus cinereus).</title>
        <authorList>
            <person name="Stajich J.E."/>
            <person name="Wilke S.K."/>
            <person name="Ahren D."/>
            <person name="Au C.H."/>
            <person name="Birren B.W."/>
            <person name="Borodovsky M."/>
            <person name="Burns C."/>
            <person name="Canback B."/>
            <person name="Casselton L.A."/>
            <person name="Cheng C.K."/>
            <person name="Deng J."/>
            <person name="Dietrich F.S."/>
            <person name="Fargo D.C."/>
            <person name="Farman M.L."/>
            <person name="Gathman A.C."/>
            <person name="Goldberg J."/>
            <person name="Guigo R."/>
            <person name="Hoegger P.J."/>
            <person name="Hooker J.B."/>
            <person name="Huggins A."/>
            <person name="James T.Y."/>
            <person name="Kamada T."/>
            <person name="Kilaru S."/>
            <person name="Kodira C."/>
            <person name="Kues U."/>
            <person name="Kupfer D."/>
            <person name="Kwan H.S."/>
            <person name="Lomsadze A."/>
            <person name="Li W."/>
            <person name="Lilly W.W."/>
            <person name="Ma L.J."/>
            <person name="Mackey A.J."/>
            <person name="Manning G."/>
            <person name="Martin F."/>
            <person name="Muraguchi H."/>
            <person name="Natvig D.O."/>
            <person name="Palmerini H."/>
            <person name="Ramesh M.A."/>
            <person name="Rehmeyer C.J."/>
            <person name="Roe B.A."/>
            <person name="Shenoy N."/>
            <person name="Stanke M."/>
            <person name="Ter-Hovhannisyan V."/>
            <person name="Tunlid A."/>
            <person name="Velagapudi R."/>
            <person name="Vision T.J."/>
            <person name="Zeng Q."/>
            <person name="Zolan M.E."/>
            <person name="Pukkila P.J."/>
        </authorList>
    </citation>
    <scope>NUCLEOTIDE SEQUENCE [LARGE SCALE GENOMIC DNA]</scope>
    <source>
        <strain evidence="2">Okayama-7 / 130 / ATCC MYA-4618 / FGSC 9003</strain>
    </source>
</reference>
<dbReference type="SUPFAM" id="SSF52047">
    <property type="entry name" value="RNI-like"/>
    <property type="match status" value="1"/>
</dbReference>
<dbReference type="OrthoDB" id="3156934at2759"/>
<name>A8NMA7_COPC7</name>
<dbReference type="InterPro" id="IPR032675">
    <property type="entry name" value="LRR_dom_sf"/>
</dbReference>
<sequence length="515" mass="58236">MDSNLAIEELSRLDATIHAQETETRKLKRQRNKLVAIARLPPEVLGRIFLFHRDHMLVTPSSKRTLFWISVTHVSHVWRNVALSCPQLWSIIHLDRMNPFLTSLFFERSKKAPLSIKITEKPVGAEKILIRSLLAEPDRLRSLEVRSGKYEELIQPLSTVAAPLLEKFIYAPASGRASHNTLNVFSGGTPRLRHLELCDRTSPWTSNLFTGLTVIKVKITSRVAFDSPAFIRAMKSCPTLRHLSIRQAHSNLSATSHVETVPLPQLEDLDLLVSIQHCMQLLPCISFPSLKALKLELRSCDFNHGDYAPTVKRLMTLIATSWSAGSATIPVVRALQCLQTRNSLRMETWSEESDTEELIAQPGLEKRPKPTLSLELVSTQVHPQWVSQPLPLLQSLDCKELEYVAINSPLEEFVVEFLSDLQALRSISIWERGARNFCDYLIRNAVRSFPKLVDFTLNSISISTNGGIPLSALVDPLKRRRSLSKMSSDAKMPQKLLKGKTFAHFQDSEVSYRRT</sequence>
<comment type="caution">
    <text evidence="1">The sequence shown here is derived from an EMBL/GenBank/DDBJ whole genome shotgun (WGS) entry which is preliminary data.</text>
</comment>
<dbReference type="GeneID" id="6011397"/>
<dbReference type="AlphaFoldDB" id="A8NMA7"/>